<evidence type="ECO:0000313" key="2">
    <source>
        <dbReference type="Proteomes" id="UP000243006"/>
    </source>
</evidence>
<dbReference type="AlphaFoldDB" id="A0A1Y3E460"/>
<name>A0A1Y3E460_9BILA</name>
<dbReference type="Proteomes" id="UP000243006">
    <property type="component" value="Unassembled WGS sequence"/>
</dbReference>
<evidence type="ECO:0000313" key="1">
    <source>
        <dbReference type="EMBL" id="OUC39914.1"/>
    </source>
</evidence>
<accession>A0A1Y3E460</accession>
<organism evidence="1 2">
    <name type="scientific">Trichinella nativa</name>
    <dbReference type="NCBI Taxonomy" id="6335"/>
    <lineage>
        <taxon>Eukaryota</taxon>
        <taxon>Metazoa</taxon>
        <taxon>Ecdysozoa</taxon>
        <taxon>Nematoda</taxon>
        <taxon>Enoplea</taxon>
        <taxon>Dorylaimia</taxon>
        <taxon>Trichinellida</taxon>
        <taxon>Trichinellidae</taxon>
        <taxon>Trichinella</taxon>
    </lineage>
</organism>
<comment type="caution">
    <text evidence="1">The sequence shown here is derived from an EMBL/GenBank/DDBJ whole genome shotgun (WGS) entry which is preliminary data.</text>
</comment>
<sequence length="42" mass="4922">MLVPWNWRPPFPEFLRMVCVNCSKILKKPDAKISVSKLKCAF</sequence>
<gene>
    <name evidence="1" type="ORF">D917_00812</name>
</gene>
<reference evidence="1 2" key="1">
    <citation type="submission" date="2015-04" db="EMBL/GenBank/DDBJ databases">
        <title>Draft genome of the roundworm Trichinella nativa.</title>
        <authorList>
            <person name="Mitreva M."/>
        </authorList>
    </citation>
    <scope>NUCLEOTIDE SEQUENCE [LARGE SCALE GENOMIC DNA]</scope>
    <source>
        <strain evidence="1 2">ISS45</strain>
    </source>
</reference>
<dbReference type="EMBL" id="LVZM01023569">
    <property type="protein sequence ID" value="OUC39914.1"/>
    <property type="molecule type" value="Genomic_DNA"/>
</dbReference>
<proteinExistence type="predicted"/>
<protein>
    <submittedName>
        <fullName evidence="1">Uncharacterized protein</fullName>
    </submittedName>
</protein>